<name>E4ZHG6_LEPMJ</name>
<dbReference type="InParanoid" id="E4ZHG6"/>
<dbReference type="HOGENOM" id="CLU_1722693_0_0_1"/>
<gene>
    <name evidence="1" type="ORF">LEMA_P058330.1</name>
</gene>
<protein>
    <submittedName>
        <fullName evidence="1">Predicted protein</fullName>
    </submittedName>
</protein>
<dbReference type="EMBL" id="FP929065">
    <property type="protein sequence ID" value="CBX90799.1"/>
    <property type="molecule type" value="Genomic_DNA"/>
</dbReference>
<evidence type="ECO:0000313" key="2">
    <source>
        <dbReference type="Proteomes" id="UP000002668"/>
    </source>
</evidence>
<keyword evidence="2" id="KW-1185">Reference proteome</keyword>
<proteinExistence type="predicted"/>
<dbReference type="VEuPathDB" id="FungiDB:LEMA_P058330.1"/>
<reference evidence="2" key="1">
    <citation type="journal article" date="2011" name="Nat. Commun.">
        <title>Effector diversification within compartments of the Leptosphaeria maculans genome affected by Repeat-Induced Point mutations.</title>
        <authorList>
            <person name="Rouxel T."/>
            <person name="Grandaubert J."/>
            <person name="Hane J.K."/>
            <person name="Hoede C."/>
            <person name="van de Wouw A.P."/>
            <person name="Couloux A."/>
            <person name="Dominguez V."/>
            <person name="Anthouard V."/>
            <person name="Bally P."/>
            <person name="Bourras S."/>
            <person name="Cozijnsen A.J."/>
            <person name="Ciuffetti L.M."/>
            <person name="Degrave A."/>
            <person name="Dilmaghani A."/>
            <person name="Duret L."/>
            <person name="Fudal I."/>
            <person name="Goodwin S.B."/>
            <person name="Gout L."/>
            <person name="Glaser N."/>
            <person name="Linglin J."/>
            <person name="Kema G.H.J."/>
            <person name="Lapalu N."/>
            <person name="Lawrence C.B."/>
            <person name="May K."/>
            <person name="Meyer M."/>
            <person name="Ollivier B."/>
            <person name="Poulain J."/>
            <person name="Schoch C.L."/>
            <person name="Simon A."/>
            <person name="Spatafora J.W."/>
            <person name="Stachowiak A."/>
            <person name="Turgeon B.G."/>
            <person name="Tyler B.M."/>
            <person name="Vincent D."/>
            <person name="Weissenbach J."/>
            <person name="Amselem J."/>
            <person name="Quesneville H."/>
            <person name="Oliver R.P."/>
            <person name="Wincker P."/>
            <person name="Balesdent M.-H."/>
            <person name="Howlett B.J."/>
        </authorList>
    </citation>
    <scope>NUCLEOTIDE SEQUENCE [LARGE SCALE GENOMIC DNA]</scope>
    <source>
        <strain evidence="2">JN3 / isolate v23.1.3 / race Av1-4-5-6-7-8</strain>
    </source>
</reference>
<evidence type="ECO:0000313" key="1">
    <source>
        <dbReference type="EMBL" id="CBX90799.1"/>
    </source>
</evidence>
<sequence length="152" mass="17617">MAWRDKPKVHIKPVRTLSTQHTQPRKMALRLSTVMSWLSPPPTDGTTHVALRESPPPITLLPSGPSDDVKTGIPVRQLSWMLFKWCRRSSLLWTCPRCDEDAPSYAVSRAFEHWVRYGRYRYRNNLFVFILSRSSGHFNFTSLALQKSNAKY</sequence>
<dbReference type="Proteomes" id="UP000002668">
    <property type="component" value="Genome"/>
</dbReference>
<dbReference type="AlphaFoldDB" id="E4ZHG6"/>
<organism evidence="2">
    <name type="scientific">Leptosphaeria maculans (strain JN3 / isolate v23.1.3 / race Av1-4-5-6-7-8)</name>
    <name type="common">Blackleg fungus</name>
    <name type="synonym">Phoma lingam</name>
    <dbReference type="NCBI Taxonomy" id="985895"/>
    <lineage>
        <taxon>Eukaryota</taxon>
        <taxon>Fungi</taxon>
        <taxon>Dikarya</taxon>
        <taxon>Ascomycota</taxon>
        <taxon>Pezizomycotina</taxon>
        <taxon>Dothideomycetes</taxon>
        <taxon>Pleosporomycetidae</taxon>
        <taxon>Pleosporales</taxon>
        <taxon>Pleosporineae</taxon>
        <taxon>Leptosphaeriaceae</taxon>
        <taxon>Plenodomus</taxon>
        <taxon>Plenodomus lingam/Leptosphaeria maculans species complex</taxon>
    </lineage>
</organism>
<accession>E4ZHG6</accession>